<keyword evidence="12" id="KW-1185">Reference proteome</keyword>
<dbReference type="InterPro" id="IPR013122">
    <property type="entry name" value="PKD1_2_channel"/>
</dbReference>
<evidence type="ECO:0000256" key="9">
    <source>
        <dbReference type="SAM" id="Phobius"/>
    </source>
</evidence>
<evidence type="ECO:0000256" key="3">
    <source>
        <dbReference type="ARBA" id="ARBA00022692"/>
    </source>
</evidence>
<evidence type="ECO:0000256" key="2">
    <source>
        <dbReference type="ARBA" id="ARBA00007200"/>
    </source>
</evidence>
<feature type="transmembrane region" description="Helical" evidence="9">
    <location>
        <begin position="1547"/>
        <end position="1570"/>
    </location>
</feature>
<feature type="region of interest" description="Disordered" evidence="8">
    <location>
        <begin position="845"/>
        <end position="890"/>
    </location>
</feature>
<feature type="compositionally biased region" description="Basic and acidic residues" evidence="8">
    <location>
        <begin position="1645"/>
        <end position="1655"/>
    </location>
</feature>
<keyword evidence="6 9" id="KW-0472">Membrane</keyword>
<evidence type="ECO:0000259" key="10">
    <source>
        <dbReference type="PROSITE" id="PS50095"/>
    </source>
</evidence>
<dbReference type="EMBL" id="JAWDGP010005621">
    <property type="protein sequence ID" value="KAK3754916.1"/>
    <property type="molecule type" value="Genomic_DNA"/>
</dbReference>
<feature type="transmembrane region" description="Helical" evidence="9">
    <location>
        <begin position="1064"/>
        <end position="1095"/>
    </location>
</feature>
<evidence type="ECO:0000256" key="6">
    <source>
        <dbReference type="ARBA" id="ARBA00023136"/>
    </source>
</evidence>
<feature type="region of interest" description="Disordered" evidence="8">
    <location>
        <begin position="770"/>
        <end position="803"/>
    </location>
</feature>
<feature type="region of interest" description="Disordered" evidence="8">
    <location>
        <begin position="1645"/>
        <end position="1680"/>
    </location>
</feature>
<dbReference type="InterPro" id="IPR051223">
    <property type="entry name" value="Polycystin"/>
</dbReference>
<accession>A0AAE1D3T2</accession>
<dbReference type="SUPFAM" id="SSF49723">
    <property type="entry name" value="Lipase/lipooxygenase domain (PLAT/LH2 domain)"/>
    <property type="match status" value="1"/>
</dbReference>
<dbReference type="Pfam" id="PF08016">
    <property type="entry name" value="PKD_channel"/>
    <property type="match status" value="1"/>
</dbReference>
<evidence type="ECO:0000256" key="4">
    <source>
        <dbReference type="ARBA" id="ARBA00022729"/>
    </source>
</evidence>
<feature type="transmembrane region" description="Helical" evidence="9">
    <location>
        <begin position="1026"/>
        <end position="1052"/>
    </location>
</feature>
<dbReference type="Gene3D" id="2.60.60.20">
    <property type="entry name" value="PLAT/LH2 domain"/>
    <property type="match status" value="2"/>
</dbReference>
<dbReference type="InterPro" id="IPR046791">
    <property type="entry name" value="Polycystin_dom"/>
</dbReference>
<feature type="transmembrane region" description="Helical" evidence="9">
    <location>
        <begin position="741"/>
        <end position="762"/>
    </location>
</feature>
<feature type="transmembrane region" description="Helical" evidence="9">
    <location>
        <begin position="1160"/>
        <end position="1180"/>
    </location>
</feature>
<feature type="transmembrane region" description="Helical" evidence="9">
    <location>
        <begin position="684"/>
        <end position="705"/>
    </location>
</feature>
<evidence type="ECO:0000256" key="8">
    <source>
        <dbReference type="SAM" id="MobiDB-lite"/>
    </source>
</evidence>
<protein>
    <recommendedName>
        <fullName evidence="10">PLAT domain-containing protein</fullName>
    </recommendedName>
</protein>
<feature type="transmembrane region" description="Helical" evidence="9">
    <location>
        <begin position="407"/>
        <end position="426"/>
    </location>
</feature>
<name>A0AAE1D3T2_9GAST</name>
<comment type="caution">
    <text evidence="11">The sequence shown here is derived from an EMBL/GenBank/DDBJ whole genome shotgun (WGS) entry which is preliminary data.</text>
</comment>
<keyword evidence="3 9" id="KW-0812">Transmembrane</keyword>
<feature type="region of interest" description="Disordered" evidence="8">
    <location>
        <begin position="1895"/>
        <end position="1923"/>
    </location>
</feature>
<comment type="similarity">
    <text evidence="2">Belongs to the polycystin family.</text>
</comment>
<dbReference type="Proteomes" id="UP001283361">
    <property type="component" value="Unassembled WGS sequence"/>
</dbReference>
<dbReference type="GO" id="GO:0050982">
    <property type="term" value="P:detection of mechanical stimulus"/>
    <property type="evidence" value="ECO:0007669"/>
    <property type="project" value="TreeGrafter"/>
</dbReference>
<evidence type="ECO:0000256" key="1">
    <source>
        <dbReference type="ARBA" id="ARBA00004141"/>
    </source>
</evidence>
<dbReference type="GO" id="GO:0016020">
    <property type="term" value="C:membrane"/>
    <property type="evidence" value="ECO:0007669"/>
    <property type="project" value="UniProtKB-SubCell"/>
</dbReference>
<sequence length="1923" mass="214592">MPVVDSHAKTTQRGNSSFVRSLDDSRLSCDRLQHSTVSEDKPGVSVPATSGQGHTVSIVKVMCFSSIGSVQKVVQEMEDSIFTIGRMAGAASAEQTSNTVIEAPGLSLEVQTEANMASLTGKEIGQGTFSMTLPKSIIDLDLTGTGASLMMAVMDETFYPTSTAGNSVLNLQGRSVSSRLTKASGQSLTLDPSDTLTLKLQNSSATSNTVREALNSSSSLSVNVSPHTALVLNFGLTNDGSKFTVKGRFVGVPSDSNYDFQATVEDGVLDSKKSEKMNVKFLLRQLTLKVVVYSAGDYGNVLYFASEFSNQTTSNVPNNRRRLLSTSAGTEPTLAVTSMAVAYWDTSCACWTSSPTVQITELDESGDLEFSSNFFGSFSLSELIVAPNPIDFGSLANFSDDLADSPYVLVLHCVLLAVTVLTALRLRRVDKKDTASWAYLPLLSNHESDQWHYALSVHTAMGSSKRLDATPCFSVIGQFGRSKAKALVDGVRDNFKQGTTSNFIMSSNQNLGQLMEIKIWLGNRRLRETREKYSIHKVPKPSLEENRIFRDSDSNLGSEIQCCHRCGFSRDVTGRSASSRWRPSFCFCCFSRQETEKDLDNLDWKIDHITIMDLATGKRYTFLVQDWLSELKGDGQTLRHIPALNTRSTDSGTMFDVISKQKLFDEHLWLSVARRPFPSVFTRVQRFLCAVALLYLAMLTNAMWYSGAENKDHQEKQAGDSTSTQSVVFRIGSVDITYRTLYVGVLSSLIILFPALLMTCLFRKRRLRTTPRQSVHPESPRDPYPGPTTHIIRPASRSKSFGDTFSDFPPIPMPTERGEITRQCDTVNDPLRLVYHRDLSPHYGDLSPHHRDLSPHHRDPSPHHRDLSPHHRDLSPHHRDPSPHHRDLSPLSTLQVEPNVLAPPGSAPSPFGNFLFVHSGCSSPDSGYRSPALSGRPRESGRSCAVLIETEETRLSPVNQEFYNADSEWSNQRTFHINSAPNLTRTFKTYSDSEQAYERLCTEQYNEQKRLQLCAKGAGTHKPRPLPWWAIFIAYAIVFMSIGVSAAFTLFYSLRWGGAVSLEWMVSLFLSTTTGTFLIEPFKILFLALILSCLLRDSADDQLASDDIPVVPDFDRVPPVHLLQATGLYEPEEPDKHTNQQTSREDLAARRRKLKLKERLMRVLRGLAHRICIVLLLGFICLHTDIPTAYRQNAKLRQHLNLSINERNITSRGDIFDWLLERAIPNLQPKLWSNGQLMSLYQQKFASDLEMYRMTPVTVTQKRVKEPCTPAKTIRNKFESSIICHLEFSNKQEETASFSPGWVRCATDCSNQAYTHSPGDDSTLDQLGHLAWYSAGGYQVTLPGRRDSALDIIRTLRAEKWLDHLTRAVRLETVLFNANTRLFTQAKVLFETPTFGSVMSSLRVESANLYPYTDAWDFVILLLEITFVVLLLVRLCILIHRLVCQRTRLVNRPSLGVDTIVEGVELGLGTMATIVYCLKIKETIQLSESVHRDPTLYVDFSLVFLYHEIYTAAVSSTLFLAILRLLGPLGVNSHLYILRQTLVHTRGAMACLGLSFFTCLVSFAVFFYLLEGPYNHLVRSVYSSCTNLMSISLGMSHTSGVVDEMSEPFSLFAQRLMYCIFSSISTIVLVNFAISMLNVSLGRTKTTESKSEKTSKRSTQHGSRAPPRDRKNRKVKDTGRDELDRELGSYVMEKIGSVFSGCFKLGGESEGGMEERDTYSNRDNSVESTVLDSGVKLQNKFDTMIAKLMQPDMTVTKESFTNQGDTILKKYGALTVRHQKLSFSNRVAGSFYKSHSSPGPDSIRDNAVYESQGPAFASRVLIRWPARSTKVTHHPRLIPSGTMRFTRARAGRVSPNQVAGSPYRVTHHPGLIPSETMRFTRARARQTSPNQVAGLFYKSHSSPGPDSIRDNAVYESQGPSGQP</sequence>
<proteinExistence type="inferred from homology"/>
<evidence type="ECO:0000313" key="12">
    <source>
        <dbReference type="Proteomes" id="UP001283361"/>
    </source>
</evidence>
<dbReference type="PANTHER" id="PTHR10877:SF194">
    <property type="entry name" value="LOCATION OF VULVA DEFECTIVE 1"/>
    <property type="match status" value="1"/>
</dbReference>
<comment type="subcellular location">
    <subcellularLocation>
        <location evidence="1">Membrane</location>
        <topology evidence="1">Multi-pass membrane protein</topology>
    </subcellularLocation>
</comment>
<feature type="domain" description="PLAT" evidence="10">
    <location>
        <begin position="451"/>
        <end position="642"/>
    </location>
</feature>
<keyword evidence="5 9" id="KW-1133">Transmembrane helix</keyword>
<comment type="caution">
    <text evidence="7">Lacks conserved residue(s) required for the propagation of feature annotation.</text>
</comment>
<dbReference type="PANTHER" id="PTHR10877">
    <property type="entry name" value="POLYCYSTIN FAMILY MEMBER"/>
    <property type="match status" value="1"/>
</dbReference>
<feature type="transmembrane region" description="Helical" evidence="9">
    <location>
        <begin position="1615"/>
        <end position="1641"/>
    </location>
</feature>
<gene>
    <name evidence="11" type="ORF">RRG08_049490</name>
</gene>
<dbReference type="Pfam" id="PF20519">
    <property type="entry name" value="Polycystin_dom"/>
    <property type="match status" value="1"/>
</dbReference>
<dbReference type="InterPro" id="IPR036392">
    <property type="entry name" value="PLAT/LH2_dom_sf"/>
</dbReference>
<dbReference type="GO" id="GO:0005262">
    <property type="term" value="F:calcium channel activity"/>
    <property type="evidence" value="ECO:0007669"/>
    <property type="project" value="TreeGrafter"/>
</dbReference>
<evidence type="ECO:0000256" key="7">
    <source>
        <dbReference type="PROSITE-ProRule" id="PRU00152"/>
    </source>
</evidence>
<feature type="compositionally biased region" description="Basic and acidic residues" evidence="8">
    <location>
        <begin position="847"/>
        <end position="888"/>
    </location>
</feature>
<evidence type="ECO:0000313" key="11">
    <source>
        <dbReference type="EMBL" id="KAK3754916.1"/>
    </source>
</evidence>
<dbReference type="InterPro" id="IPR001024">
    <property type="entry name" value="PLAT/LH2_dom"/>
</dbReference>
<reference evidence="11" key="1">
    <citation type="journal article" date="2023" name="G3 (Bethesda)">
        <title>A reference genome for the long-term kleptoplast-retaining sea slug Elysia crispata morphotype clarki.</title>
        <authorList>
            <person name="Eastman K.E."/>
            <person name="Pendleton A.L."/>
            <person name="Shaikh M.A."/>
            <person name="Suttiyut T."/>
            <person name="Ogas R."/>
            <person name="Tomko P."/>
            <person name="Gavelis G."/>
            <person name="Widhalm J.R."/>
            <person name="Wisecaver J.H."/>
        </authorList>
    </citation>
    <scope>NUCLEOTIDE SEQUENCE</scope>
    <source>
        <strain evidence="11">ECLA1</strain>
    </source>
</reference>
<organism evidence="11 12">
    <name type="scientific">Elysia crispata</name>
    <name type="common">lettuce slug</name>
    <dbReference type="NCBI Taxonomy" id="231223"/>
    <lineage>
        <taxon>Eukaryota</taxon>
        <taxon>Metazoa</taxon>
        <taxon>Spiralia</taxon>
        <taxon>Lophotrochozoa</taxon>
        <taxon>Mollusca</taxon>
        <taxon>Gastropoda</taxon>
        <taxon>Heterobranchia</taxon>
        <taxon>Euthyneura</taxon>
        <taxon>Panpulmonata</taxon>
        <taxon>Sacoglossa</taxon>
        <taxon>Placobranchoidea</taxon>
        <taxon>Plakobranchidae</taxon>
        <taxon>Elysia</taxon>
    </lineage>
</organism>
<feature type="transmembrane region" description="Helical" evidence="9">
    <location>
        <begin position="1418"/>
        <end position="1439"/>
    </location>
</feature>
<keyword evidence="4" id="KW-0732">Signal</keyword>
<evidence type="ECO:0000256" key="5">
    <source>
        <dbReference type="ARBA" id="ARBA00022989"/>
    </source>
</evidence>
<dbReference type="PROSITE" id="PS50095">
    <property type="entry name" value="PLAT"/>
    <property type="match status" value="1"/>
</dbReference>